<evidence type="ECO:0000259" key="4">
    <source>
        <dbReference type="Pfam" id="PF02558"/>
    </source>
</evidence>
<feature type="domain" description="Ketopantoate reductase C-terminal" evidence="5">
    <location>
        <begin position="247"/>
        <end position="389"/>
    </location>
</feature>
<feature type="domain" description="Ketopantoate reductase N-terminal" evidence="4">
    <location>
        <begin position="42"/>
        <end position="218"/>
    </location>
</feature>
<dbReference type="SUPFAM" id="SSF51735">
    <property type="entry name" value="NAD(P)-binding Rossmann-fold domains"/>
    <property type="match status" value="1"/>
</dbReference>
<proteinExistence type="inferred from homology"/>
<protein>
    <recommendedName>
        <fullName evidence="8">2-dehydropantoate 2-reductase</fullName>
    </recommendedName>
</protein>
<evidence type="ECO:0000256" key="1">
    <source>
        <dbReference type="ARBA" id="ARBA00007870"/>
    </source>
</evidence>
<comment type="similarity">
    <text evidence="1">Belongs to the ketopantoate reductase family.</text>
</comment>
<dbReference type="PANTHER" id="PTHR43765:SF2">
    <property type="entry name" value="2-DEHYDROPANTOATE 2-REDUCTASE"/>
    <property type="match status" value="1"/>
</dbReference>
<evidence type="ECO:0008006" key="8">
    <source>
        <dbReference type="Google" id="ProtNLM"/>
    </source>
</evidence>
<dbReference type="Pfam" id="PF08546">
    <property type="entry name" value="ApbA_C"/>
    <property type="match status" value="1"/>
</dbReference>
<dbReference type="Pfam" id="PF02558">
    <property type="entry name" value="ApbA"/>
    <property type="match status" value="1"/>
</dbReference>
<dbReference type="InterPro" id="IPR013752">
    <property type="entry name" value="KPA_reductase"/>
</dbReference>
<dbReference type="Gene3D" id="1.10.1040.10">
    <property type="entry name" value="N-(1-d-carboxylethyl)-l-norvaline Dehydrogenase, domain 2"/>
    <property type="match status" value="1"/>
</dbReference>
<keyword evidence="7" id="KW-1185">Reference proteome</keyword>
<evidence type="ECO:0000256" key="2">
    <source>
        <dbReference type="ARBA" id="ARBA00022857"/>
    </source>
</evidence>
<dbReference type="Gene3D" id="3.40.50.720">
    <property type="entry name" value="NAD(P)-binding Rossmann-like Domain"/>
    <property type="match status" value="1"/>
</dbReference>
<dbReference type="InterPro" id="IPR013328">
    <property type="entry name" value="6PGD_dom2"/>
</dbReference>
<sequence>MLTTSVDGLLPAIRSQHSLRSMASKCKASDAMSKNSSFLPLHVIGAGSIGLLYASKIHGAYCKSNIDTSQHPVTLLMRPLHKPHLIRNGTDQDQENLLNAPVTLVSDNERTTCEIPVEIIGHNCSEQSAIKTLLLCTKANDACAALSSIWDRLDPSVTCMQPRIIILSNGALAIKDAIAKNFPSADVEIIYGSTTHGVFTNSNDSDRHCIHHAGNGSTFCTAGDFVRVCEESGLNGYKMSPMSMKVMLWKKLAVNCVANPLSAIHNVRNGELAGLQYDGQDISATMTRIIEEVSAVAVREIESEYTQRPEETRESIEAARVELSVPSLQLFVDEVLTSTANNISSMLQDVRAKRVTEVQFLNGYVCRIANEKYGIECPYTASMCSEVEALLKDKG</sequence>
<dbReference type="GO" id="GO:0016491">
    <property type="term" value="F:oxidoreductase activity"/>
    <property type="evidence" value="ECO:0007669"/>
    <property type="project" value="UniProtKB-KW"/>
</dbReference>
<accession>A0ABD3NGP5</accession>
<evidence type="ECO:0000259" key="5">
    <source>
        <dbReference type="Pfam" id="PF08546"/>
    </source>
</evidence>
<dbReference type="EMBL" id="JALLPJ020001220">
    <property type="protein sequence ID" value="KAL3773766.1"/>
    <property type="molecule type" value="Genomic_DNA"/>
</dbReference>
<gene>
    <name evidence="6" type="ORF">ACHAWO_012304</name>
</gene>
<dbReference type="SUPFAM" id="SSF48179">
    <property type="entry name" value="6-phosphogluconate dehydrogenase C-terminal domain-like"/>
    <property type="match status" value="1"/>
</dbReference>
<dbReference type="AlphaFoldDB" id="A0ABD3NGP5"/>
<comment type="caution">
    <text evidence="6">The sequence shown here is derived from an EMBL/GenBank/DDBJ whole genome shotgun (WGS) entry which is preliminary data.</text>
</comment>
<name>A0ABD3NGP5_9STRA</name>
<organism evidence="6 7">
    <name type="scientific">Cyclotella atomus</name>
    <dbReference type="NCBI Taxonomy" id="382360"/>
    <lineage>
        <taxon>Eukaryota</taxon>
        <taxon>Sar</taxon>
        <taxon>Stramenopiles</taxon>
        <taxon>Ochrophyta</taxon>
        <taxon>Bacillariophyta</taxon>
        <taxon>Coscinodiscophyceae</taxon>
        <taxon>Thalassiosirophycidae</taxon>
        <taxon>Stephanodiscales</taxon>
        <taxon>Stephanodiscaceae</taxon>
        <taxon>Cyclotella</taxon>
    </lineage>
</organism>
<evidence type="ECO:0000313" key="7">
    <source>
        <dbReference type="Proteomes" id="UP001530400"/>
    </source>
</evidence>
<dbReference type="InterPro" id="IPR050838">
    <property type="entry name" value="Ketopantoate_reductase"/>
</dbReference>
<keyword evidence="3" id="KW-0560">Oxidoreductase</keyword>
<dbReference type="Proteomes" id="UP001530400">
    <property type="component" value="Unassembled WGS sequence"/>
</dbReference>
<reference evidence="6 7" key="1">
    <citation type="submission" date="2024-10" db="EMBL/GenBank/DDBJ databases">
        <title>Updated reference genomes for cyclostephanoid diatoms.</title>
        <authorList>
            <person name="Roberts W.R."/>
            <person name="Alverson A.J."/>
        </authorList>
    </citation>
    <scope>NUCLEOTIDE SEQUENCE [LARGE SCALE GENOMIC DNA]</scope>
    <source>
        <strain evidence="6 7">AJA010-31</strain>
    </source>
</reference>
<evidence type="ECO:0000313" key="6">
    <source>
        <dbReference type="EMBL" id="KAL3773766.1"/>
    </source>
</evidence>
<dbReference type="InterPro" id="IPR036291">
    <property type="entry name" value="NAD(P)-bd_dom_sf"/>
</dbReference>
<dbReference type="InterPro" id="IPR008927">
    <property type="entry name" value="6-PGluconate_DH-like_C_sf"/>
</dbReference>
<dbReference type="InterPro" id="IPR013332">
    <property type="entry name" value="KPR_N"/>
</dbReference>
<evidence type="ECO:0000256" key="3">
    <source>
        <dbReference type="ARBA" id="ARBA00023002"/>
    </source>
</evidence>
<keyword evidence="2" id="KW-0521">NADP</keyword>
<dbReference type="PANTHER" id="PTHR43765">
    <property type="entry name" value="2-DEHYDROPANTOATE 2-REDUCTASE-RELATED"/>
    <property type="match status" value="1"/>
</dbReference>